<keyword evidence="2" id="KW-0547">Nucleotide-binding</keyword>
<reference evidence="7" key="1">
    <citation type="journal article" date="2015" name="PLoS Genet.">
        <title>Genome Sequence and Transcriptome Analyses of Chrysochromulina tobin: Metabolic Tools for Enhanced Algal Fitness in the Prominent Order Prymnesiales (Haptophyceae).</title>
        <authorList>
            <person name="Hovde B.T."/>
            <person name="Deodato C.R."/>
            <person name="Hunsperger H.M."/>
            <person name="Ryken S.A."/>
            <person name="Yost W."/>
            <person name="Jha R.K."/>
            <person name="Patterson J."/>
            <person name="Monnat R.J. Jr."/>
            <person name="Barlow S.B."/>
            <person name="Starkenburg S.R."/>
            <person name="Cattolico R.A."/>
        </authorList>
    </citation>
    <scope>NUCLEOTIDE SEQUENCE</scope>
    <source>
        <strain evidence="7">CCMP291</strain>
    </source>
</reference>
<keyword evidence="3 6" id="KW-0067">ATP-binding</keyword>
<name>A0A0M0J522_9EUKA</name>
<dbReference type="InterPro" id="IPR037118">
    <property type="entry name" value="Val-tRNA_synth_C_sf"/>
</dbReference>
<dbReference type="FunFam" id="3.40.50.300:FF:000011">
    <property type="entry name" value="Putative ABC transporter ATP-binding component"/>
    <property type="match status" value="1"/>
</dbReference>
<dbReference type="PANTHER" id="PTHR19211:SF133">
    <property type="entry name" value="ABC TRANSPORTER FAMILY PROTEIN"/>
    <property type="match status" value="1"/>
</dbReference>
<dbReference type="Pfam" id="PF00005">
    <property type="entry name" value="ABC_tran"/>
    <property type="match status" value="2"/>
</dbReference>
<feature type="domain" description="ABC transporter" evidence="5">
    <location>
        <begin position="271"/>
        <end position="613"/>
    </location>
</feature>
<dbReference type="Gene3D" id="3.40.50.300">
    <property type="entry name" value="P-loop containing nucleotide triphosphate hydrolases"/>
    <property type="match status" value="2"/>
</dbReference>
<feature type="domain" description="ABC transporter" evidence="5">
    <location>
        <begin position="20"/>
        <end position="234"/>
    </location>
</feature>
<dbReference type="CDD" id="cd03221">
    <property type="entry name" value="ABCF_EF-3"/>
    <property type="match status" value="1"/>
</dbReference>
<dbReference type="InterPro" id="IPR003439">
    <property type="entry name" value="ABC_transporter-like_ATP-bd"/>
</dbReference>
<dbReference type="InterPro" id="IPR050611">
    <property type="entry name" value="ABCF"/>
</dbReference>
<dbReference type="PANTHER" id="PTHR19211">
    <property type="entry name" value="ATP-BINDING TRANSPORT PROTEIN-RELATED"/>
    <property type="match status" value="1"/>
</dbReference>
<feature type="coiled-coil region" evidence="4">
    <location>
        <begin position="474"/>
        <end position="603"/>
    </location>
</feature>
<evidence type="ECO:0000256" key="2">
    <source>
        <dbReference type="ARBA" id="ARBA00022741"/>
    </source>
</evidence>
<evidence type="ECO:0000256" key="4">
    <source>
        <dbReference type="SAM" id="Coils"/>
    </source>
</evidence>
<dbReference type="GO" id="GO:0016887">
    <property type="term" value="F:ATP hydrolysis activity"/>
    <property type="evidence" value="ECO:0007669"/>
    <property type="project" value="InterPro"/>
</dbReference>
<dbReference type="GO" id="GO:0005524">
    <property type="term" value="F:ATP binding"/>
    <property type="evidence" value="ECO:0007669"/>
    <property type="project" value="UniProtKB-KW"/>
</dbReference>
<dbReference type="SMART" id="SM00382">
    <property type="entry name" value="AAA"/>
    <property type="match status" value="2"/>
</dbReference>
<keyword evidence="7" id="KW-1185">Reference proteome</keyword>
<dbReference type="SUPFAM" id="SSF52540">
    <property type="entry name" value="P-loop containing nucleoside triphosphate hydrolases"/>
    <property type="match status" value="2"/>
</dbReference>
<protein>
    <submittedName>
        <fullName evidence="6">ATP-binding cassette superfamily</fullName>
    </submittedName>
</protein>
<dbReference type="AlphaFoldDB" id="A0A0M0J522"/>
<organism evidence="6 7">
    <name type="scientific">Chrysochromulina tobinii</name>
    <dbReference type="NCBI Taxonomy" id="1460289"/>
    <lineage>
        <taxon>Eukaryota</taxon>
        <taxon>Haptista</taxon>
        <taxon>Haptophyta</taxon>
        <taxon>Prymnesiophyceae</taxon>
        <taxon>Prymnesiales</taxon>
        <taxon>Chrysochromulinaceae</taxon>
        <taxon>Chrysochromulina</taxon>
    </lineage>
</organism>
<dbReference type="Pfam" id="PF16326">
    <property type="entry name" value="ABC_tran_CTD"/>
    <property type="match status" value="1"/>
</dbReference>
<accession>A0A0M0J522</accession>
<gene>
    <name evidence="6" type="ORF">Ctob_001276</name>
</gene>
<dbReference type="OrthoDB" id="2110130at2759"/>
<comment type="caution">
    <text evidence="6">The sequence shown here is derived from an EMBL/GenBank/DDBJ whole genome shotgun (WGS) entry which is preliminary data.</text>
</comment>
<sequence length="646" mass="70321">MPNERWSLLGPNGCGKSTLLKTISSAAVGGVGGELSNQIHVNPRLRFGMLEQTAVSGSARSVREEVMSRMADYQRAKAALEAAQASCVTGSESELKALDQASSDFEAAGGYTVERRVSLVLSGLGFELDEFDKPCSSFSGGWQMRIGLARLLLSEPELLIMDEPTNHLDAAARRWLAEYISAYSGTVLVVSHDEAFVSVACNSIADVDGGRLCLYPSTPLSRYTIVREERRREAEAKVEKLKMEEQRLLAVVNKWENVDRSKAADALKQLDKAADVAHALGSAPILRGVEMEVRRGQRIILRGPNGAGKSTLLKALSGTLPLAAGTRLEDDRLRLGVFAQDLAQELPQAEIALSYVARSVRQYDPSVTEERCRTIMGSLGLIGDKGIRPIGALSALLDALDTYEGAIVVISHDRPFCEAVRATHVGYVCSGRCVVEERELRDADFSETDRGVRNNFVGDASAVVVAAPAPPPMSAEEAKRLREEQRNAQKLQNGAPKKLARLEEQIGEAETAIAALDAEMMKAGSDVGRVRELDAQRGALQAKLDGWYAEMEELEAQRLRAQAMLEEVTKKEREEFETIEADVEALEVAAAKAEATLEAAKNAKPRLPQMELLALASKASSARNAAHAKMERYMELDELMRDEVAD</sequence>
<dbReference type="PROSITE" id="PS50893">
    <property type="entry name" value="ABC_TRANSPORTER_2"/>
    <property type="match status" value="2"/>
</dbReference>
<dbReference type="PROSITE" id="PS00211">
    <property type="entry name" value="ABC_TRANSPORTER_1"/>
    <property type="match status" value="1"/>
</dbReference>
<dbReference type="InterPro" id="IPR032524">
    <property type="entry name" value="ABC_tran_C"/>
</dbReference>
<evidence type="ECO:0000256" key="3">
    <source>
        <dbReference type="ARBA" id="ARBA00022840"/>
    </source>
</evidence>
<dbReference type="InterPro" id="IPR027417">
    <property type="entry name" value="P-loop_NTPase"/>
</dbReference>
<dbReference type="GO" id="GO:0003677">
    <property type="term" value="F:DNA binding"/>
    <property type="evidence" value="ECO:0007669"/>
    <property type="project" value="InterPro"/>
</dbReference>
<dbReference type="EMBL" id="JWZX01003342">
    <property type="protein sequence ID" value="KOO21696.1"/>
    <property type="molecule type" value="Genomic_DNA"/>
</dbReference>
<dbReference type="Gene3D" id="1.10.287.380">
    <property type="entry name" value="Valyl-tRNA synthetase, C-terminal domain"/>
    <property type="match status" value="1"/>
</dbReference>
<dbReference type="Proteomes" id="UP000037460">
    <property type="component" value="Unassembled WGS sequence"/>
</dbReference>
<proteinExistence type="predicted"/>
<evidence type="ECO:0000313" key="6">
    <source>
        <dbReference type="EMBL" id="KOO21696.1"/>
    </source>
</evidence>
<keyword evidence="4" id="KW-0175">Coiled coil</keyword>
<keyword evidence="1" id="KW-0677">Repeat</keyword>
<dbReference type="InterPro" id="IPR017871">
    <property type="entry name" value="ABC_transporter-like_CS"/>
</dbReference>
<evidence type="ECO:0000259" key="5">
    <source>
        <dbReference type="PROSITE" id="PS50893"/>
    </source>
</evidence>
<dbReference type="InterPro" id="IPR003593">
    <property type="entry name" value="AAA+_ATPase"/>
</dbReference>
<evidence type="ECO:0000313" key="7">
    <source>
        <dbReference type="Proteomes" id="UP000037460"/>
    </source>
</evidence>
<evidence type="ECO:0000256" key="1">
    <source>
        <dbReference type="ARBA" id="ARBA00022737"/>
    </source>
</evidence>